<evidence type="ECO:0000256" key="1">
    <source>
        <dbReference type="ARBA" id="ARBA00004924"/>
    </source>
</evidence>
<comment type="similarity">
    <text evidence="2">Belongs to the IucA/IucC family.</text>
</comment>
<dbReference type="Gene3D" id="1.10.510.40">
    <property type="match status" value="1"/>
</dbReference>
<dbReference type="Pfam" id="PF04183">
    <property type="entry name" value="IucA_IucC"/>
    <property type="match status" value="1"/>
</dbReference>
<reference evidence="5 6" key="1">
    <citation type="submission" date="2024-02" db="EMBL/GenBank/DDBJ databases">
        <title>Seven novel Bacillus-like species.</title>
        <authorList>
            <person name="Liu G."/>
        </authorList>
    </citation>
    <scope>NUCLEOTIDE SEQUENCE [LARGE SCALE GENOMIC DNA]</scope>
    <source>
        <strain evidence="5 6">FJAT-52054</strain>
    </source>
</reference>
<gene>
    <name evidence="5" type="ORF">WCV65_05595</name>
</gene>
<organism evidence="5 6">
    <name type="scientific">Metabacillus sediminis</name>
    <dbReference type="NCBI Taxonomy" id="3117746"/>
    <lineage>
        <taxon>Bacteria</taxon>
        <taxon>Bacillati</taxon>
        <taxon>Bacillota</taxon>
        <taxon>Bacilli</taxon>
        <taxon>Bacillales</taxon>
        <taxon>Bacillaceae</taxon>
        <taxon>Metabacillus</taxon>
    </lineage>
</organism>
<dbReference type="InterPro" id="IPR022770">
    <property type="entry name" value="IucA/IucC-like_C"/>
</dbReference>
<dbReference type="RefSeq" id="WP_338780709.1">
    <property type="nucleotide sequence ID" value="NZ_CP147407.1"/>
</dbReference>
<dbReference type="Pfam" id="PF06276">
    <property type="entry name" value="FhuF"/>
    <property type="match status" value="1"/>
</dbReference>
<dbReference type="PANTHER" id="PTHR34384:SF5">
    <property type="entry name" value="L-2,3-DIAMINOPROPANOATE--CITRATE LIGASE"/>
    <property type="match status" value="1"/>
</dbReference>
<dbReference type="EMBL" id="CP147407">
    <property type="protein sequence ID" value="WXB97951.1"/>
    <property type="molecule type" value="Genomic_DNA"/>
</dbReference>
<evidence type="ECO:0000256" key="2">
    <source>
        <dbReference type="ARBA" id="ARBA00007832"/>
    </source>
</evidence>
<dbReference type="InterPro" id="IPR007310">
    <property type="entry name" value="Aerobactin_biosyn_IucA/IucC_N"/>
</dbReference>
<proteinExistence type="inferred from homology"/>
<dbReference type="InterPro" id="IPR037455">
    <property type="entry name" value="LucA/IucC-like"/>
</dbReference>
<feature type="domain" description="Aerobactin siderophore biosynthesis IucA/IucC N-terminal" evidence="3">
    <location>
        <begin position="150"/>
        <end position="393"/>
    </location>
</feature>
<evidence type="ECO:0000313" key="5">
    <source>
        <dbReference type="EMBL" id="WXB97951.1"/>
    </source>
</evidence>
<dbReference type="Proteomes" id="UP001377337">
    <property type="component" value="Chromosome"/>
</dbReference>
<name>A0ABZ2NLB0_9BACI</name>
<comment type="pathway">
    <text evidence="1">Siderophore biosynthesis.</text>
</comment>
<protein>
    <submittedName>
        <fullName evidence="5">IucA/IucC family protein</fullName>
    </submittedName>
</protein>
<feature type="domain" description="Aerobactin siderophore biosynthesis IucA/IucC-like C-terminal" evidence="4">
    <location>
        <begin position="425"/>
        <end position="582"/>
    </location>
</feature>
<dbReference type="PANTHER" id="PTHR34384">
    <property type="entry name" value="L-2,3-DIAMINOPROPANOATE--CITRATE LIGASE"/>
    <property type="match status" value="1"/>
</dbReference>
<keyword evidence="6" id="KW-1185">Reference proteome</keyword>
<evidence type="ECO:0000259" key="4">
    <source>
        <dbReference type="Pfam" id="PF06276"/>
    </source>
</evidence>
<sequence length="611" mass="69022">MNHIHNAQKGILDRLMQCLLREKLIPYKEEEGAINIELSKDSSIRIGVKRKFYLNRIEISDVSYILSSGTTRIETPEQLIHLLQLYGLFPESEEAAVFSRELQNSTENYQLSLKEFSKRQKSWLPYMEQYDNPISWIHQLAVENETFSPLAFFEQLAIHGHTLHPCTKTKMGMSLEEAAVYSPECGGMPEIVYAAVHKSRTAASLLKGTEIKTLLFQQNDALEEAFRNELDSQSLDPEEYELLPLHPWQAEHVIPELYYGELQDRLVVLIEGIKEPAFALASLRTLLPAAQGRKNPYHLKTAIRVQATSAVRTVSPASASHGPKFTQLFQELANRPDFPETLILVKEEGGIHFKDQGSSDEREKNLAAMIRENPEVYTDSANGELAIPGVALISDSPFGNGSLLTEAVRLYKNSKDSGSLEVAAEDWIRDYSRLLFQSVLPVMTRYGIALEAHLQNSIPVLKHGAPVKLIVRDYGGIKLYNKRLQKTGLEFVFQMETHVEALNAEALQDTVSHAIIQNHLGELIITLVKELNIKEEKFWEIASEEMDLVWNSLYDDPDAPADRQAMMERELSLKSLVGMRLKHTIDNTYTKVPNPFAAVKEGGSKRAELQN</sequence>
<accession>A0ABZ2NLB0</accession>
<evidence type="ECO:0000313" key="6">
    <source>
        <dbReference type="Proteomes" id="UP001377337"/>
    </source>
</evidence>
<evidence type="ECO:0000259" key="3">
    <source>
        <dbReference type="Pfam" id="PF04183"/>
    </source>
</evidence>